<comment type="caution">
    <text evidence="2">The sequence shown here is derived from an EMBL/GenBank/DDBJ whole genome shotgun (WGS) entry which is preliminary data.</text>
</comment>
<gene>
    <name evidence="2" type="ORF">NDU88_008043</name>
</gene>
<dbReference type="Proteomes" id="UP001066276">
    <property type="component" value="Chromosome 7"/>
</dbReference>
<keyword evidence="3" id="KW-1185">Reference proteome</keyword>
<evidence type="ECO:0000256" key="1">
    <source>
        <dbReference type="SAM" id="MobiDB-lite"/>
    </source>
</evidence>
<feature type="region of interest" description="Disordered" evidence="1">
    <location>
        <begin position="1"/>
        <end position="41"/>
    </location>
</feature>
<dbReference type="EMBL" id="JANPWB010000011">
    <property type="protein sequence ID" value="KAJ1129677.1"/>
    <property type="molecule type" value="Genomic_DNA"/>
</dbReference>
<organism evidence="2 3">
    <name type="scientific">Pleurodeles waltl</name>
    <name type="common">Iberian ribbed newt</name>
    <dbReference type="NCBI Taxonomy" id="8319"/>
    <lineage>
        <taxon>Eukaryota</taxon>
        <taxon>Metazoa</taxon>
        <taxon>Chordata</taxon>
        <taxon>Craniata</taxon>
        <taxon>Vertebrata</taxon>
        <taxon>Euteleostomi</taxon>
        <taxon>Amphibia</taxon>
        <taxon>Batrachia</taxon>
        <taxon>Caudata</taxon>
        <taxon>Salamandroidea</taxon>
        <taxon>Salamandridae</taxon>
        <taxon>Pleurodelinae</taxon>
        <taxon>Pleurodeles</taxon>
    </lineage>
</organism>
<evidence type="ECO:0000313" key="3">
    <source>
        <dbReference type="Proteomes" id="UP001066276"/>
    </source>
</evidence>
<evidence type="ECO:0000313" key="2">
    <source>
        <dbReference type="EMBL" id="KAJ1129677.1"/>
    </source>
</evidence>
<feature type="compositionally biased region" description="Polar residues" evidence="1">
    <location>
        <begin position="7"/>
        <end position="25"/>
    </location>
</feature>
<accession>A0AAV7PQZ8</accession>
<protein>
    <submittedName>
        <fullName evidence="2">Uncharacterized protein</fullName>
    </submittedName>
</protein>
<reference evidence="2" key="1">
    <citation type="journal article" date="2022" name="bioRxiv">
        <title>Sequencing and chromosome-scale assembly of the giantPleurodeles waltlgenome.</title>
        <authorList>
            <person name="Brown T."/>
            <person name="Elewa A."/>
            <person name="Iarovenko S."/>
            <person name="Subramanian E."/>
            <person name="Araus A.J."/>
            <person name="Petzold A."/>
            <person name="Susuki M."/>
            <person name="Suzuki K.-i.T."/>
            <person name="Hayashi T."/>
            <person name="Toyoda A."/>
            <person name="Oliveira C."/>
            <person name="Osipova E."/>
            <person name="Leigh N.D."/>
            <person name="Simon A."/>
            <person name="Yun M.H."/>
        </authorList>
    </citation>
    <scope>NUCLEOTIDE SEQUENCE</scope>
    <source>
        <strain evidence="2">20211129_DDA</strain>
        <tissue evidence="2">Liver</tissue>
    </source>
</reference>
<sequence length="185" mass="20194">MGKDRVNNGTQQTRMDQYTAQNPGPSLQKDPPATSEKGTEPTEAQILAAIESSSRATQTQIAAITVDVNLLRADLRAVVERSMATEQKVTCMQSEVDILKASVTTFEAQTHKQEARVLGKWGSGLAFEWGLQQCGESVNPPSIVSLFVGGKCVCGLDDWREVAECSPDRTLAIEWERQLFPTSGH</sequence>
<dbReference type="AlphaFoldDB" id="A0AAV7PQZ8"/>
<name>A0AAV7PQZ8_PLEWA</name>
<proteinExistence type="predicted"/>